<dbReference type="PANTHER" id="PTHR25462:SF229">
    <property type="entry name" value="TRANSCRIPTION INTERMEDIARY FACTOR 1-BETA"/>
    <property type="match status" value="1"/>
</dbReference>
<dbReference type="PROSITE" id="PS00518">
    <property type="entry name" value="ZF_RING_1"/>
    <property type="match status" value="1"/>
</dbReference>
<dbReference type="PANTHER" id="PTHR25462">
    <property type="entry name" value="BONUS, ISOFORM C-RELATED"/>
    <property type="match status" value="1"/>
</dbReference>
<evidence type="ECO:0000256" key="2">
    <source>
        <dbReference type="ARBA" id="ARBA00022771"/>
    </source>
</evidence>
<name>A0A8J9WGU5_BRALA</name>
<feature type="region of interest" description="Disordered" evidence="5">
    <location>
        <begin position="322"/>
        <end position="342"/>
    </location>
</feature>
<evidence type="ECO:0000313" key="9">
    <source>
        <dbReference type="Proteomes" id="UP000838412"/>
    </source>
</evidence>
<accession>A0A8J9WGU5</accession>
<evidence type="ECO:0000256" key="3">
    <source>
        <dbReference type="ARBA" id="ARBA00022833"/>
    </source>
</evidence>
<dbReference type="PROSITE" id="PS50089">
    <property type="entry name" value="ZF_RING_2"/>
    <property type="match status" value="1"/>
</dbReference>
<organism evidence="8 9">
    <name type="scientific">Branchiostoma lanceolatum</name>
    <name type="common">Common lancelet</name>
    <name type="synonym">Amphioxus lanceolatum</name>
    <dbReference type="NCBI Taxonomy" id="7740"/>
    <lineage>
        <taxon>Eukaryota</taxon>
        <taxon>Metazoa</taxon>
        <taxon>Chordata</taxon>
        <taxon>Cephalochordata</taxon>
        <taxon>Leptocardii</taxon>
        <taxon>Amphioxiformes</taxon>
        <taxon>Branchiostomatidae</taxon>
        <taxon>Branchiostoma</taxon>
    </lineage>
</organism>
<keyword evidence="2 4" id="KW-0863">Zinc-finger</keyword>
<feature type="domain" description="B box-type" evidence="7">
    <location>
        <begin position="112"/>
        <end position="153"/>
    </location>
</feature>
<evidence type="ECO:0000259" key="6">
    <source>
        <dbReference type="PROSITE" id="PS50089"/>
    </source>
</evidence>
<dbReference type="InterPro" id="IPR027370">
    <property type="entry name" value="Znf-RING_euk"/>
</dbReference>
<dbReference type="Pfam" id="PF13445">
    <property type="entry name" value="zf-RING_UBOX"/>
    <property type="match status" value="1"/>
</dbReference>
<dbReference type="Gene3D" id="3.30.40.10">
    <property type="entry name" value="Zinc/RING finger domain, C3HC4 (zinc finger)"/>
    <property type="match status" value="1"/>
</dbReference>
<evidence type="ECO:0000256" key="5">
    <source>
        <dbReference type="SAM" id="MobiDB-lite"/>
    </source>
</evidence>
<keyword evidence="3" id="KW-0862">Zinc</keyword>
<feature type="compositionally biased region" description="Low complexity" evidence="5">
    <location>
        <begin position="326"/>
        <end position="336"/>
    </location>
</feature>
<keyword evidence="9" id="KW-1185">Reference proteome</keyword>
<dbReference type="GO" id="GO:0008270">
    <property type="term" value="F:zinc ion binding"/>
    <property type="evidence" value="ECO:0007669"/>
    <property type="project" value="UniProtKB-KW"/>
</dbReference>
<evidence type="ECO:0000313" key="8">
    <source>
        <dbReference type="EMBL" id="CAH1239797.1"/>
    </source>
</evidence>
<dbReference type="SMART" id="SM00184">
    <property type="entry name" value="RING"/>
    <property type="match status" value="1"/>
</dbReference>
<gene>
    <name evidence="8" type="primary">TRIM3</name>
    <name evidence="8" type="ORF">BLAG_LOCUS3982</name>
</gene>
<dbReference type="AlphaFoldDB" id="A0A8J9WGU5"/>
<dbReference type="Proteomes" id="UP000838412">
    <property type="component" value="Chromosome 11"/>
</dbReference>
<dbReference type="GO" id="GO:0006513">
    <property type="term" value="P:protein monoubiquitination"/>
    <property type="evidence" value="ECO:0007669"/>
    <property type="project" value="TreeGrafter"/>
</dbReference>
<keyword evidence="1" id="KW-0479">Metal-binding</keyword>
<dbReference type="SUPFAM" id="SSF57850">
    <property type="entry name" value="RING/U-box"/>
    <property type="match status" value="1"/>
</dbReference>
<dbReference type="PROSITE" id="PS50119">
    <property type="entry name" value="ZF_BBOX"/>
    <property type="match status" value="1"/>
</dbReference>
<evidence type="ECO:0000256" key="4">
    <source>
        <dbReference type="PROSITE-ProRule" id="PRU00024"/>
    </source>
</evidence>
<dbReference type="GO" id="GO:0061630">
    <property type="term" value="F:ubiquitin protein ligase activity"/>
    <property type="evidence" value="ECO:0007669"/>
    <property type="project" value="TreeGrafter"/>
</dbReference>
<dbReference type="InterPro" id="IPR013083">
    <property type="entry name" value="Znf_RING/FYVE/PHD"/>
</dbReference>
<evidence type="ECO:0000259" key="7">
    <source>
        <dbReference type="PROSITE" id="PS50119"/>
    </source>
</evidence>
<dbReference type="InterPro" id="IPR047153">
    <property type="entry name" value="TRIM45/56/19-like"/>
</dbReference>
<dbReference type="Pfam" id="PF00643">
    <property type="entry name" value="zf-B_box"/>
    <property type="match status" value="1"/>
</dbReference>
<dbReference type="InterPro" id="IPR001841">
    <property type="entry name" value="Znf_RING"/>
</dbReference>
<feature type="region of interest" description="Disordered" evidence="5">
    <location>
        <begin position="368"/>
        <end position="402"/>
    </location>
</feature>
<dbReference type="InterPro" id="IPR000315">
    <property type="entry name" value="Znf_B-box"/>
</dbReference>
<dbReference type="InterPro" id="IPR017907">
    <property type="entry name" value="Znf_RING_CS"/>
</dbReference>
<reference evidence="8" key="1">
    <citation type="submission" date="2022-01" db="EMBL/GenBank/DDBJ databases">
        <authorList>
            <person name="Braso-Vives M."/>
        </authorList>
    </citation>
    <scope>NUCLEOTIDE SEQUENCE</scope>
</reference>
<proteinExistence type="predicted"/>
<dbReference type="Gene3D" id="3.30.160.60">
    <property type="entry name" value="Classic Zinc Finger"/>
    <property type="match status" value="1"/>
</dbReference>
<evidence type="ECO:0000256" key="1">
    <source>
        <dbReference type="ARBA" id="ARBA00022723"/>
    </source>
</evidence>
<dbReference type="SUPFAM" id="SSF57845">
    <property type="entry name" value="B-box zinc-binding domain"/>
    <property type="match status" value="1"/>
</dbReference>
<dbReference type="OrthoDB" id="654191at2759"/>
<sequence length="591" mass="63640">MASARGEDPSPDSSLQMNMFDCSICLQMFTRPKVLPCGHTFCKDCLVKYVKGGRSFKCPTCNRNVNLKKDGSAGVEGLTDNISLKNLRDDFARLRVERQGRAPRGAEGLPSLSDYVCDKHPGEALKFYCPVCEDAICEECMLSDHNTHGVMRLSKALEEQAGRARQAIEEGNSLVTNVRGKISALEEGRGRLEGEQNVQLQAIDEVVPKLKRAVRQAIEQRAAEVKEELKNMVLAEAAVLTNQTEELETLLAKFLNGVDEVERCISTGATIPLIRGRKVLREIIQSLQGGSSSDLSTCGTVAFTPADVDMVPIPFGTVERVERAGGSRSASPSSPSLFTANGRPFPHLSVGMETDSDTDEDIDLEFSPNIPGTGGHTFSGRLPHSNGLRRNNPPAVNQLATSSTPIQSPLQYDVPAWLTATNGAPYSTQQVYSAATTIISASQLSQATTSPVQQYTYAGACSAQWPSSGSTLQYPQPSQTIPAQMRSPVLMPGSTSTVIRTGVPTGNEVPLFSPLPRLPQPSPWPYPYPQMRPSMSPYTPAAAASGRQATNGQRVKKIIKITDNTGRNVTDEILNGGSGTCSPTLPKSTDN</sequence>
<dbReference type="EMBL" id="OV696696">
    <property type="protein sequence ID" value="CAH1239797.1"/>
    <property type="molecule type" value="Genomic_DNA"/>
</dbReference>
<protein>
    <submittedName>
        <fullName evidence="8">TRIM3 protein</fullName>
    </submittedName>
</protein>
<feature type="domain" description="RING-type" evidence="6">
    <location>
        <begin position="22"/>
        <end position="62"/>
    </location>
</feature>
<dbReference type="SMART" id="SM00336">
    <property type="entry name" value="BBOX"/>
    <property type="match status" value="1"/>
</dbReference>